<dbReference type="Proteomes" id="UP000030763">
    <property type="component" value="Unassembled WGS sequence"/>
</dbReference>
<evidence type="ECO:0000313" key="2">
    <source>
        <dbReference type="Proteomes" id="UP000030763"/>
    </source>
</evidence>
<proteinExistence type="predicted"/>
<dbReference type="EMBL" id="HG720948">
    <property type="protein sequence ID" value="CDJ59893.1"/>
    <property type="molecule type" value="Genomic_DNA"/>
</dbReference>
<evidence type="ECO:0000313" key="1">
    <source>
        <dbReference type="EMBL" id="CDJ59893.1"/>
    </source>
</evidence>
<protein>
    <submittedName>
        <fullName evidence="1">Uncharacterized protein</fullName>
    </submittedName>
</protein>
<reference evidence="1" key="1">
    <citation type="submission" date="2013-10" db="EMBL/GenBank/DDBJ databases">
        <title>Genomic analysis of the causative agents of coccidiosis in chickens.</title>
        <authorList>
            <person name="Reid A.J."/>
            <person name="Blake D."/>
            <person name="Billington K."/>
            <person name="Browne H."/>
            <person name="Dunn M."/>
            <person name="Hung S."/>
            <person name="Kawahara F."/>
            <person name="Miranda-Saavedra D."/>
            <person name="Mourier T."/>
            <person name="Nagra H."/>
            <person name="Otto T.D."/>
            <person name="Rawlings N."/>
            <person name="Sanchez A."/>
            <person name="Sanders M."/>
            <person name="Subramaniam C."/>
            <person name="Tay Y."/>
            <person name="Dear P."/>
            <person name="Doerig C."/>
            <person name="Gruber A."/>
            <person name="Parkinson J."/>
            <person name="Shirley M."/>
            <person name="Wan K.L."/>
            <person name="Berriman M."/>
            <person name="Tomley F."/>
            <person name="Pain A."/>
        </authorList>
    </citation>
    <scope>NUCLEOTIDE SEQUENCE [LARGE SCALE GENOMIC DNA]</scope>
    <source>
        <strain evidence="1">Weybridge</strain>
    </source>
</reference>
<gene>
    <name evidence="1" type="ORF">EMWEY_00059270</name>
</gene>
<dbReference type="RefSeq" id="XP_013336538.1">
    <property type="nucleotide sequence ID" value="XM_013481084.1"/>
</dbReference>
<reference evidence="1" key="2">
    <citation type="submission" date="2013-10" db="EMBL/GenBank/DDBJ databases">
        <authorList>
            <person name="Aslett M."/>
        </authorList>
    </citation>
    <scope>NUCLEOTIDE SEQUENCE [LARGE SCALE GENOMIC DNA]</scope>
    <source>
        <strain evidence="1">Weybridge</strain>
    </source>
</reference>
<organism evidence="1 2">
    <name type="scientific">Eimeria maxima</name>
    <name type="common">Coccidian parasite</name>
    <dbReference type="NCBI Taxonomy" id="5804"/>
    <lineage>
        <taxon>Eukaryota</taxon>
        <taxon>Sar</taxon>
        <taxon>Alveolata</taxon>
        <taxon>Apicomplexa</taxon>
        <taxon>Conoidasida</taxon>
        <taxon>Coccidia</taxon>
        <taxon>Eucoccidiorida</taxon>
        <taxon>Eimeriorina</taxon>
        <taxon>Eimeriidae</taxon>
        <taxon>Eimeria</taxon>
    </lineage>
</organism>
<dbReference type="VEuPathDB" id="ToxoDB:EMWEY_00059270"/>
<name>U6MA14_EIMMA</name>
<dbReference type="AlphaFoldDB" id="U6MA14"/>
<keyword evidence="2" id="KW-1185">Reference proteome</keyword>
<accession>U6MA14</accession>
<dbReference type="GeneID" id="25339913"/>
<sequence>MSRNSSIGYSQWYIHYRVILVVVIDLENLIKEMLQKEYLDKTLRHH</sequence>
<feature type="non-terminal residue" evidence="1">
    <location>
        <position position="46"/>
    </location>
</feature>